<evidence type="ECO:0000313" key="15">
    <source>
        <dbReference type="Proteomes" id="UP000011599"/>
    </source>
</evidence>
<keyword evidence="4" id="KW-0808">Transferase</keyword>
<feature type="transmembrane region" description="Helical" evidence="12">
    <location>
        <begin position="255"/>
        <end position="273"/>
    </location>
</feature>
<gene>
    <name evidence="14" type="ORF">C496_10101</name>
</gene>
<dbReference type="InterPro" id="IPR022170">
    <property type="entry name" value="MUL1-like"/>
</dbReference>
<dbReference type="GO" id="GO:0008270">
    <property type="term" value="F:zinc ion binding"/>
    <property type="evidence" value="ECO:0007669"/>
    <property type="project" value="UniProtKB-KW"/>
</dbReference>
<dbReference type="Proteomes" id="UP000011599">
    <property type="component" value="Unassembled WGS sequence"/>
</dbReference>
<protein>
    <recommendedName>
        <fullName evidence="3">RING-type E3 ubiquitin transferase</fullName>
        <ecNumber evidence="3">2.3.2.27</ecNumber>
    </recommendedName>
</protein>
<dbReference type="Pfam" id="PF12483">
    <property type="entry name" value="GIDE"/>
    <property type="match status" value="1"/>
</dbReference>
<evidence type="ECO:0000256" key="5">
    <source>
        <dbReference type="ARBA" id="ARBA00022692"/>
    </source>
</evidence>
<reference evidence="14 15" key="1">
    <citation type="journal article" date="2014" name="PLoS Genet.">
        <title>Phylogenetically driven sequencing of extremely halophilic archaea reveals strategies for static and dynamic osmo-response.</title>
        <authorList>
            <person name="Becker E.A."/>
            <person name="Seitzer P.M."/>
            <person name="Tritt A."/>
            <person name="Larsen D."/>
            <person name="Krusor M."/>
            <person name="Yao A.I."/>
            <person name="Wu D."/>
            <person name="Madern D."/>
            <person name="Eisen J.A."/>
            <person name="Darling A.E."/>
            <person name="Facciotti M.T."/>
        </authorList>
    </citation>
    <scope>NUCLEOTIDE SEQUENCE [LARGE SCALE GENOMIC DNA]</scope>
    <source>
        <strain evidence="14 15">GA33</strain>
    </source>
</reference>
<evidence type="ECO:0000256" key="10">
    <source>
        <dbReference type="ARBA" id="ARBA00022989"/>
    </source>
</evidence>
<evidence type="ECO:0000313" key="14">
    <source>
        <dbReference type="EMBL" id="ELY41036.1"/>
    </source>
</evidence>
<feature type="domain" description="E3 Ubiquitin ligase MUL1-like" evidence="13">
    <location>
        <begin position="87"/>
        <end position="200"/>
    </location>
</feature>
<dbReference type="PATRIC" id="fig|1114856.3.peg.2102"/>
<keyword evidence="8" id="KW-0833">Ubl conjugation pathway</keyword>
<evidence type="ECO:0000259" key="13">
    <source>
        <dbReference type="Pfam" id="PF12483"/>
    </source>
</evidence>
<dbReference type="eggNOG" id="arCOG06218">
    <property type="taxonomic scope" value="Archaea"/>
</dbReference>
<dbReference type="OrthoDB" id="170690at2157"/>
<dbReference type="EC" id="2.3.2.27" evidence="3"/>
<evidence type="ECO:0000256" key="6">
    <source>
        <dbReference type="ARBA" id="ARBA00022723"/>
    </source>
</evidence>
<evidence type="ECO:0000256" key="8">
    <source>
        <dbReference type="ARBA" id="ARBA00022786"/>
    </source>
</evidence>
<dbReference type="STRING" id="1114856.GCA_000383975_02443"/>
<name>L9VVK4_9EURY</name>
<dbReference type="GO" id="GO:0016020">
    <property type="term" value="C:membrane"/>
    <property type="evidence" value="ECO:0007669"/>
    <property type="project" value="UniProtKB-SubCell"/>
</dbReference>
<evidence type="ECO:0000256" key="9">
    <source>
        <dbReference type="ARBA" id="ARBA00022833"/>
    </source>
</evidence>
<keyword evidence="11 12" id="KW-0472">Membrane</keyword>
<keyword evidence="10 12" id="KW-1133">Transmembrane helix</keyword>
<evidence type="ECO:0000256" key="4">
    <source>
        <dbReference type="ARBA" id="ARBA00022679"/>
    </source>
</evidence>
<feature type="transmembrane region" description="Helical" evidence="12">
    <location>
        <begin position="12"/>
        <end position="29"/>
    </location>
</feature>
<proteinExistence type="predicted"/>
<dbReference type="AlphaFoldDB" id="L9VVK4"/>
<keyword evidence="15" id="KW-1185">Reference proteome</keyword>
<keyword evidence="6" id="KW-0479">Metal-binding</keyword>
<keyword evidence="9" id="KW-0862">Zinc</keyword>
<comment type="catalytic activity">
    <reaction evidence="1">
        <text>S-ubiquitinyl-[E2 ubiquitin-conjugating enzyme]-L-cysteine + [acceptor protein]-L-lysine = [E2 ubiquitin-conjugating enzyme]-L-cysteine + N(6)-ubiquitinyl-[acceptor protein]-L-lysine.</text>
        <dbReference type="EC" id="2.3.2.27"/>
    </reaction>
</comment>
<comment type="caution">
    <text evidence="14">The sequence shown here is derived from an EMBL/GenBank/DDBJ whole genome shotgun (WGS) entry which is preliminary data.</text>
</comment>
<dbReference type="RefSeq" id="WP_006089853.1">
    <property type="nucleotide sequence ID" value="NZ_AOHW01000029.1"/>
</dbReference>
<accession>L9VVK4</accession>
<sequence length="274" mass="29416">MVLQLEPVSAAILAVGAVVAVAFCWYGLGELRLANRILRSQPDSVLDTTDGGRVELRGTARPVDDGRLCRAPLSDAPCLAYEYEIEQYSSSKNGSNWSTIDADDGYVPFRLEDDSGNVLIEPPGADLRLETDNRVTVDAGTEPPSTIAHFIDETEAVDAQATGSNRGILDRLTGSDRRFTERLLVPDEEVHVLGTARYDTAVSSAPGQVNAAVGVDEAAYADSRWLRLRHALFGDPFIISDSTERRLGLRAATQGLLTVGIGALAAVIAVSWAF</sequence>
<evidence type="ECO:0000256" key="7">
    <source>
        <dbReference type="ARBA" id="ARBA00022771"/>
    </source>
</evidence>
<dbReference type="EMBL" id="AOHW01000029">
    <property type="protein sequence ID" value="ELY41036.1"/>
    <property type="molecule type" value="Genomic_DNA"/>
</dbReference>
<dbReference type="GO" id="GO:0061630">
    <property type="term" value="F:ubiquitin protein ligase activity"/>
    <property type="evidence" value="ECO:0007669"/>
    <property type="project" value="UniProtKB-EC"/>
</dbReference>
<comment type="subcellular location">
    <subcellularLocation>
        <location evidence="2">Membrane</location>
        <topology evidence="2">Multi-pass membrane protein</topology>
    </subcellularLocation>
</comment>
<evidence type="ECO:0000256" key="1">
    <source>
        <dbReference type="ARBA" id="ARBA00000900"/>
    </source>
</evidence>
<evidence type="ECO:0000256" key="3">
    <source>
        <dbReference type="ARBA" id="ARBA00012483"/>
    </source>
</evidence>
<keyword evidence="7" id="KW-0863">Zinc-finger</keyword>
<dbReference type="GO" id="GO:0016567">
    <property type="term" value="P:protein ubiquitination"/>
    <property type="evidence" value="ECO:0007669"/>
    <property type="project" value="InterPro"/>
</dbReference>
<evidence type="ECO:0000256" key="11">
    <source>
        <dbReference type="ARBA" id="ARBA00023136"/>
    </source>
</evidence>
<evidence type="ECO:0000256" key="12">
    <source>
        <dbReference type="SAM" id="Phobius"/>
    </source>
</evidence>
<evidence type="ECO:0000256" key="2">
    <source>
        <dbReference type="ARBA" id="ARBA00004141"/>
    </source>
</evidence>
<keyword evidence="5 12" id="KW-0812">Transmembrane</keyword>
<organism evidence="14 15">
    <name type="scientific">Natronorubrum tibetense GA33</name>
    <dbReference type="NCBI Taxonomy" id="1114856"/>
    <lineage>
        <taxon>Archaea</taxon>
        <taxon>Methanobacteriati</taxon>
        <taxon>Methanobacteriota</taxon>
        <taxon>Stenosarchaea group</taxon>
        <taxon>Halobacteria</taxon>
        <taxon>Halobacteriales</taxon>
        <taxon>Natrialbaceae</taxon>
        <taxon>Natronorubrum</taxon>
    </lineage>
</organism>